<evidence type="ECO:0000313" key="4">
    <source>
        <dbReference type="EMBL" id="TVT52401.1"/>
    </source>
</evidence>
<dbReference type="InterPro" id="IPR016181">
    <property type="entry name" value="Acyl_CoA_acyltransferase"/>
</dbReference>
<dbReference type="GO" id="GO:0016747">
    <property type="term" value="F:acyltransferase activity, transferring groups other than amino-acyl groups"/>
    <property type="evidence" value="ECO:0007669"/>
    <property type="project" value="InterPro"/>
</dbReference>
<dbReference type="PANTHER" id="PTHR43420:SF47">
    <property type="entry name" value="N-ACETYLTRANSFERASE DOMAIN-CONTAINING PROTEIN"/>
    <property type="match status" value="1"/>
</dbReference>
<feature type="domain" description="N-acetyltransferase" evidence="3">
    <location>
        <begin position="8"/>
        <end position="144"/>
    </location>
</feature>
<organism evidence="4 5">
    <name type="scientific">Sedimenticola thiotaurini</name>
    <dbReference type="NCBI Taxonomy" id="1543721"/>
    <lineage>
        <taxon>Bacteria</taxon>
        <taxon>Pseudomonadati</taxon>
        <taxon>Pseudomonadota</taxon>
        <taxon>Gammaproteobacteria</taxon>
        <taxon>Chromatiales</taxon>
        <taxon>Sedimenticolaceae</taxon>
        <taxon>Sedimenticola</taxon>
    </lineage>
</organism>
<protein>
    <submittedName>
        <fullName evidence="4">GNAT family N-acetyltransferase</fullName>
    </submittedName>
</protein>
<evidence type="ECO:0000256" key="1">
    <source>
        <dbReference type="ARBA" id="ARBA00022679"/>
    </source>
</evidence>
<keyword evidence="1 4" id="KW-0808">Transferase</keyword>
<evidence type="ECO:0000256" key="2">
    <source>
        <dbReference type="ARBA" id="ARBA00023315"/>
    </source>
</evidence>
<comment type="caution">
    <text evidence="4">The sequence shown here is derived from an EMBL/GenBank/DDBJ whole genome shotgun (WGS) entry which is preliminary data.</text>
</comment>
<accession>A0A558CUE9</accession>
<dbReference type="PROSITE" id="PS51186">
    <property type="entry name" value="GNAT"/>
    <property type="match status" value="1"/>
</dbReference>
<dbReference type="InterPro" id="IPR050680">
    <property type="entry name" value="YpeA/RimI_acetyltransf"/>
</dbReference>
<dbReference type="InterPro" id="IPR000182">
    <property type="entry name" value="GNAT_dom"/>
</dbReference>
<evidence type="ECO:0000313" key="5">
    <source>
        <dbReference type="Proteomes" id="UP000317355"/>
    </source>
</evidence>
<dbReference type="EMBL" id="VMRY01000070">
    <property type="protein sequence ID" value="TVT52401.1"/>
    <property type="molecule type" value="Genomic_DNA"/>
</dbReference>
<reference evidence="4 5" key="1">
    <citation type="submission" date="2019-07" db="EMBL/GenBank/DDBJ databases">
        <title>The pathways for chlorine oxyanion respiration interact through the shared metabolite chlorate.</title>
        <authorList>
            <person name="Barnum T.P."/>
            <person name="Cheng Y."/>
            <person name="Hill K.A."/>
            <person name="Lucas L.N."/>
            <person name="Carlson H.K."/>
            <person name="Coates J.D."/>
        </authorList>
    </citation>
    <scope>NUCLEOTIDE SEQUENCE [LARGE SCALE GENOMIC DNA]</scope>
    <source>
        <strain evidence="4">BK-3</strain>
    </source>
</reference>
<dbReference type="CDD" id="cd04301">
    <property type="entry name" value="NAT_SF"/>
    <property type="match status" value="1"/>
</dbReference>
<dbReference type="Pfam" id="PF13673">
    <property type="entry name" value="Acetyltransf_10"/>
    <property type="match status" value="1"/>
</dbReference>
<sequence length="146" mass="16510">MSGDDFTIEIADWNRDKSELRSIREVVFIIEQRVPQTLEWDDKDIQSLHVIARDIAGKGIGTGRLTPEGQIGRMAVLSQWRNSGVGSALLIQLIELAKKGQVHSPFLNAQKKAIPFYTRHGFRSVGDEFMEAGIPHQRMEQNQKPD</sequence>
<dbReference type="AlphaFoldDB" id="A0A558CUE9"/>
<proteinExistence type="predicted"/>
<dbReference type="Gene3D" id="3.40.630.30">
    <property type="match status" value="1"/>
</dbReference>
<gene>
    <name evidence="4" type="ORF">FHK82_13650</name>
</gene>
<dbReference type="SUPFAM" id="SSF55729">
    <property type="entry name" value="Acyl-CoA N-acyltransferases (Nat)"/>
    <property type="match status" value="1"/>
</dbReference>
<evidence type="ECO:0000259" key="3">
    <source>
        <dbReference type="PROSITE" id="PS51186"/>
    </source>
</evidence>
<dbReference type="PANTHER" id="PTHR43420">
    <property type="entry name" value="ACETYLTRANSFERASE"/>
    <property type="match status" value="1"/>
</dbReference>
<name>A0A558CUE9_9GAMM</name>
<keyword evidence="2" id="KW-0012">Acyltransferase</keyword>
<dbReference type="Proteomes" id="UP000317355">
    <property type="component" value="Unassembled WGS sequence"/>
</dbReference>